<proteinExistence type="predicted"/>
<keyword evidence="1" id="KW-1133">Transmembrane helix</keyword>
<dbReference type="OrthoDB" id="9812700at2"/>
<sequence>MFYFWLFLLGLGVLILALGLWLWFGKRRGEKAAPELPQPAPSSLPDMEIGTEIVSPVPAEIPVPAPPPELPRRYGEDRLVLLARDPYWLFAYWELSATKQEKFEEVYGAGSWKASRPVLRLYDITDIEDFRGFNAHYFVDIPINDEADNWYIEVGKPNRTFCVDLGRILPSGTFVPLLRSNPAHTPRASLSERLDEEWLWLEEIYRSLYKYQFGLGSPLILEELKARLGREKLGLEGASPAPWMEGGK</sequence>
<reference evidence="2 3" key="1">
    <citation type="submission" date="2018-08" db="EMBL/GenBank/DDBJ databases">
        <title>Form III RuBisCO-mediated autotrophy in Thermodesulfobium bacteria.</title>
        <authorList>
            <person name="Toshchakov S.V."/>
            <person name="Kublanov I.V."/>
            <person name="Frolov E."/>
            <person name="Bonch-Osmolovskaya E.A."/>
            <person name="Tourova T.P."/>
            <person name="Chernych N.A."/>
            <person name="Lebedinsky A.V."/>
        </authorList>
    </citation>
    <scope>NUCLEOTIDE SEQUENCE [LARGE SCALE GENOMIC DNA]</scope>
    <source>
        <strain evidence="2 3">SR</strain>
    </source>
</reference>
<feature type="transmembrane region" description="Helical" evidence="1">
    <location>
        <begin position="6"/>
        <end position="24"/>
    </location>
</feature>
<keyword evidence="1" id="KW-0812">Transmembrane</keyword>
<dbReference type="RefSeq" id="WP_115792986.1">
    <property type="nucleotide sequence ID" value="NZ_QSLN01000012.1"/>
</dbReference>
<dbReference type="EMBL" id="QSLN01000012">
    <property type="protein sequence ID" value="RDV82093.1"/>
    <property type="molecule type" value="Genomic_DNA"/>
</dbReference>
<keyword evidence="1" id="KW-0472">Membrane</keyword>
<organism evidence="2 3">
    <name type="scientific">Ammonifex thiophilus</name>
    <dbReference type="NCBI Taxonomy" id="444093"/>
    <lineage>
        <taxon>Bacteria</taxon>
        <taxon>Bacillati</taxon>
        <taxon>Bacillota</taxon>
        <taxon>Clostridia</taxon>
        <taxon>Thermoanaerobacterales</taxon>
        <taxon>Thermoanaerobacteraceae</taxon>
        <taxon>Ammonifex</taxon>
    </lineage>
</organism>
<evidence type="ECO:0000313" key="2">
    <source>
        <dbReference type="EMBL" id="RDV82093.1"/>
    </source>
</evidence>
<dbReference type="InterPro" id="IPR032585">
    <property type="entry name" value="DUF4912"/>
</dbReference>
<evidence type="ECO:0000256" key="1">
    <source>
        <dbReference type="SAM" id="Phobius"/>
    </source>
</evidence>
<accession>A0A3D8P221</accession>
<protein>
    <submittedName>
        <fullName evidence="2">DUF4912 domain-containing protein</fullName>
    </submittedName>
</protein>
<comment type="caution">
    <text evidence="2">The sequence shown here is derived from an EMBL/GenBank/DDBJ whole genome shotgun (WGS) entry which is preliminary data.</text>
</comment>
<keyword evidence="3" id="KW-1185">Reference proteome</keyword>
<evidence type="ECO:0000313" key="3">
    <source>
        <dbReference type="Proteomes" id="UP000256329"/>
    </source>
</evidence>
<dbReference type="AlphaFoldDB" id="A0A3D8P221"/>
<gene>
    <name evidence="2" type="ORF">DXX99_08060</name>
</gene>
<dbReference type="Proteomes" id="UP000256329">
    <property type="component" value="Unassembled WGS sequence"/>
</dbReference>
<name>A0A3D8P221_9THEO</name>
<dbReference type="Pfam" id="PF16258">
    <property type="entry name" value="DUF4912"/>
    <property type="match status" value="1"/>
</dbReference>